<name>A0A6C0P9W8_9BACL</name>
<dbReference type="KEGG" id="prz:GZH47_22690"/>
<gene>
    <name evidence="1" type="ORF">GZH47_22690</name>
</gene>
<keyword evidence="2" id="KW-1185">Reference proteome</keyword>
<accession>A0A6C0P9W8</accession>
<evidence type="ECO:0000313" key="1">
    <source>
        <dbReference type="EMBL" id="QHW33322.1"/>
    </source>
</evidence>
<dbReference type="AlphaFoldDB" id="A0A6C0P9W8"/>
<proteinExistence type="predicted"/>
<dbReference type="RefSeq" id="WP_162643307.1">
    <property type="nucleotide sequence ID" value="NZ_CP048286.1"/>
</dbReference>
<reference evidence="1 2" key="1">
    <citation type="submission" date="2020-02" db="EMBL/GenBank/DDBJ databases">
        <title>Paenibacillus sp. nov., isolated from rhizosphere soil of tomato.</title>
        <authorList>
            <person name="Weon H.-Y."/>
            <person name="Lee S.A."/>
        </authorList>
    </citation>
    <scope>NUCLEOTIDE SEQUENCE [LARGE SCALE GENOMIC DNA]</scope>
    <source>
        <strain evidence="1 2">14171R-81</strain>
    </source>
</reference>
<organism evidence="1 2">
    <name type="scientific">Paenibacillus rhizovicinus</name>
    <dbReference type="NCBI Taxonomy" id="2704463"/>
    <lineage>
        <taxon>Bacteria</taxon>
        <taxon>Bacillati</taxon>
        <taxon>Bacillota</taxon>
        <taxon>Bacilli</taxon>
        <taxon>Bacillales</taxon>
        <taxon>Paenibacillaceae</taxon>
        <taxon>Paenibacillus</taxon>
    </lineage>
</organism>
<dbReference type="Proteomes" id="UP000479114">
    <property type="component" value="Chromosome"/>
</dbReference>
<protein>
    <submittedName>
        <fullName evidence="1">Uncharacterized protein</fullName>
    </submittedName>
</protein>
<dbReference type="EMBL" id="CP048286">
    <property type="protein sequence ID" value="QHW33322.1"/>
    <property type="molecule type" value="Genomic_DNA"/>
</dbReference>
<evidence type="ECO:0000313" key="2">
    <source>
        <dbReference type="Proteomes" id="UP000479114"/>
    </source>
</evidence>
<sequence length="200" mass="22142">MNNELTLIVERLETRQTLQALMPEKAWDAALDQRIAELPIITAATPSGDKTELIALMAGLHLLNESLDASHAHAQEIEDDPTGAYWHGIMHRMEGDFSNANYWFHNAGPHPAMQKLQDRAADWVRNSTVLSDLPEGAVRDGIAAIARQVRWNASAFTAMVALQESGGSSEDTRGALEYIQHLELEELFAHTEQAARHLLA</sequence>